<evidence type="ECO:0000313" key="3">
    <source>
        <dbReference type="EMBL" id="CAF9922325.1"/>
    </source>
</evidence>
<protein>
    <submittedName>
        <fullName evidence="3">Uncharacterized protein</fullName>
    </submittedName>
</protein>
<feature type="region of interest" description="Disordered" evidence="1">
    <location>
        <begin position="298"/>
        <end position="556"/>
    </location>
</feature>
<feature type="transmembrane region" description="Helical" evidence="2">
    <location>
        <begin position="689"/>
        <end position="710"/>
    </location>
</feature>
<feature type="compositionally biased region" description="Polar residues" evidence="1">
    <location>
        <begin position="484"/>
        <end position="507"/>
    </location>
</feature>
<dbReference type="EMBL" id="CAJPDQ010000018">
    <property type="protein sequence ID" value="CAF9922325.1"/>
    <property type="molecule type" value="Genomic_DNA"/>
</dbReference>
<keyword evidence="2" id="KW-1133">Transmembrane helix</keyword>
<reference evidence="3" key="1">
    <citation type="submission" date="2021-03" db="EMBL/GenBank/DDBJ databases">
        <authorList>
            <person name="Tagirdzhanova G."/>
        </authorList>
    </citation>
    <scope>NUCLEOTIDE SEQUENCE</scope>
</reference>
<feature type="compositionally biased region" description="Polar residues" evidence="1">
    <location>
        <begin position="227"/>
        <end position="245"/>
    </location>
</feature>
<dbReference type="OrthoDB" id="1112565at2759"/>
<feature type="region of interest" description="Disordered" evidence="1">
    <location>
        <begin position="216"/>
        <end position="280"/>
    </location>
</feature>
<feature type="transmembrane region" description="Helical" evidence="2">
    <location>
        <begin position="645"/>
        <end position="668"/>
    </location>
</feature>
<keyword evidence="4" id="KW-1185">Reference proteome</keyword>
<evidence type="ECO:0000256" key="1">
    <source>
        <dbReference type="SAM" id="MobiDB-lite"/>
    </source>
</evidence>
<feature type="compositionally biased region" description="Low complexity" evidence="1">
    <location>
        <begin position="172"/>
        <end position="185"/>
    </location>
</feature>
<feature type="compositionally biased region" description="Polar residues" evidence="1">
    <location>
        <begin position="162"/>
        <end position="171"/>
    </location>
</feature>
<evidence type="ECO:0000313" key="4">
    <source>
        <dbReference type="Proteomes" id="UP000664169"/>
    </source>
</evidence>
<organism evidence="3 4">
    <name type="scientific">Gomphillus americanus</name>
    <dbReference type="NCBI Taxonomy" id="1940652"/>
    <lineage>
        <taxon>Eukaryota</taxon>
        <taxon>Fungi</taxon>
        <taxon>Dikarya</taxon>
        <taxon>Ascomycota</taxon>
        <taxon>Pezizomycotina</taxon>
        <taxon>Lecanoromycetes</taxon>
        <taxon>OSLEUM clade</taxon>
        <taxon>Ostropomycetidae</taxon>
        <taxon>Ostropales</taxon>
        <taxon>Graphidaceae</taxon>
        <taxon>Gomphilloideae</taxon>
        <taxon>Gomphillus</taxon>
    </lineage>
</organism>
<evidence type="ECO:0000256" key="2">
    <source>
        <dbReference type="SAM" id="Phobius"/>
    </source>
</evidence>
<name>A0A8H3IP64_9LECA</name>
<feature type="compositionally biased region" description="Polar residues" evidence="1">
    <location>
        <begin position="321"/>
        <end position="334"/>
    </location>
</feature>
<comment type="caution">
    <text evidence="3">The sequence shown here is derived from an EMBL/GenBank/DDBJ whole genome shotgun (WGS) entry which is preliminary data.</text>
</comment>
<feature type="compositionally biased region" description="Polar residues" evidence="1">
    <location>
        <begin position="420"/>
        <end position="464"/>
    </location>
</feature>
<gene>
    <name evidence="3" type="ORF">GOMPHAMPRED_002523</name>
</gene>
<proteinExistence type="predicted"/>
<dbReference type="AlphaFoldDB" id="A0A8H3IP64"/>
<feature type="compositionally biased region" description="Low complexity" evidence="1">
    <location>
        <begin position="380"/>
        <end position="389"/>
    </location>
</feature>
<dbReference type="Proteomes" id="UP000664169">
    <property type="component" value="Unassembled WGS sequence"/>
</dbReference>
<feature type="compositionally biased region" description="Basic and acidic residues" evidence="1">
    <location>
        <begin position="517"/>
        <end position="526"/>
    </location>
</feature>
<feature type="compositionally biased region" description="Polar residues" evidence="1">
    <location>
        <begin position="359"/>
        <end position="379"/>
    </location>
</feature>
<accession>A0A8H3IP64</accession>
<sequence>MALASGTGFLPTIKCSSCGADIAIERMADHLCGPVSATLTAKPAPRNFKDAFSNMSINQSAPAPFRQRSVPQPIDSTVANGSFLGRTTLASAAQISNHMAVPSVIARKPLFTSPQHDVAVFPRVPSPELSLAQDCAFPAFPLRSKSPVARKPENSRIYMAGNDTNNKLTCNPSTESSSSTIPIIPFREQPQLGRALEIQRSKESAPLAHTFWNPEHQRQAEHPASPATYQTTPNTSTDPFATMSTPRRLGNPILHDRKKSVSAANRPLDEIGSVRTHRSVASRGGNAFMASEYGQPRSASAQGYLHRGSIHDRPPPMPDTMDSQGHNIVRSASATAARKYSTYDAPPLPTPKHTRSDSHNLTGHISSDSTSSNQSEISQPTTSSSRSSPPASPPRRALQDDVGNSHNRTVQGLGIHSDQPIGSSAIKSFSRPTRSQPNSSTSSPDLSQQVSSGPQQSIHKTQVQAPRVLSPDTLGQVSAGPWQARTQKQAHSHGTSSSVLSPETLEQVSAGPWKSGLRQDFDRIPRETGIQRANDVSRNSAGHPLPGSKLGLKGNTLPALQTSSRTSAISSEFTESARSAVMPSTRNQTIFGSSPSLLNHNSLRRAATVSKGKCRGCSQAITGKSGVGINIVSPAKPAQNLFRQWISMSLATILTAIDIIISLTSRSVRAVIEVSKVNMWKMNNRNSTLTALVAANVTSFFEILILILMARSTASVMHSSQINWPSLDLERGIQKRDLLDS</sequence>
<keyword evidence="2" id="KW-0472">Membrane</keyword>
<keyword evidence="2" id="KW-0812">Transmembrane</keyword>
<feature type="region of interest" description="Disordered" evidence="1">
    <location>
        <begin position="158"/>
        <end position="185"/>
    </location>
</feature>